<feature type="chain" id="PRO_5042571392" evidence="2">
    <location>
        <begin position="22"/>
        <end position="134"/>
    </location>
</feature>
<organism evidence="3 4">
    <name type="scientific">Xanthomonas campestris pv. papavericola</name>
    <dbReference type="NCBI Taxonomy" id="487881"/>
    <lineage>
        <taxon>Bacteria</taxon>
        <taxon>Pseudomonadati</taxon>
        <taxon>Pseudomonadota</taxon>
        <taxon>Gammaproteobacteria</taxon>
        <taxon>Lysobacterales</taxon>
        <taxon>Lysobacteraceae</taxon>
        <taxon>Xanthomonas</taxon>
    </lineage>
</organism>
<dbReference type="InterPro" id="IPR024572">
    <property type="entry name" value="RcnB"/>
</dbReference>
<evidence type="ECO:0000313" key="4">
    <source>
        <dbReference type="Proteomes" id="UP001297361"/>
    </source>
</evidence>
<keyword evidence="2" id="KW-0732">Signal</keyword>
<evidence type="ECO:0000256" key="2">
    <source>
        <dbReference type="SAM" id="SignalP"/>
    </source>
</evidence>
<dbReference type="AlphaFoldDB" id="A0AAJ3CFH7"/>
<sequence length="134" mass="15402">MKRIIGSFMALSLLASGGAFAAPQQHDNRGHDDDRNRSAQRHDDHGPDRHDDRHDDHRDDHRNARANDHRNDRHGPPYRRGERLAQDHRGNRVADYRKHHLNTPPRGHEWRRVDNTYVLIAVATGLIASVVAGR</sequence>
<proteinExistence type="predicted"/>
<evidence type="ECO:0000256" key="1">
    <source>
        <dbReference type="SAM" id="MobiDB-lite"/>
    </source>
</evidence>
<feature type="region of interest" description="Disordered" evidence="1">
    <location>
        <begin position="22"/>
        <end position="108"/>
    </location>
</feature>
<gene>
    <name evidence="3" type="ORF">LLE72_015835</name>
</gene>
<feature type="compositionally biased region" description="Basic and acidic residues" evidence="1">
    <location>
        <begin position="26"/>
        <end position="96"/>
    </location>
</feature>
<feature type="signal peptide" evidence="2">
    <location>
        <begin position="1"/>
        <end position="21"/>
    </location>
</feature>
<name>A0AAJ3CFH7_XANCA</name>
<dbReference type="Pfam" id="PF11776">
    <property type="entry name" value="RcnB"/>
    <property type="match status" value="1"/>
</dbReference>
<accession>A0AAJ3CFH7</accession>
<dbReference type="EMBL" id="JAJFNJ020000003">
    <property type="protein sequence ID" value="MEC3889175.1"/>
    <property type="molecule type" value="Genomic_DNA"/>
</dbReference>
<comment type="caution">
    <text evidence="3">The sequence shown here is derived from an EMBL/GenBank/DDBJ whole genome shotgun (WGS) entry which is preliminary data.</text>
</comment>
<evidence type="ECO:0000313" key="3">
    <source>
        <dbReference type="EMBL" id="MEC3889175.1"/>
    </source>
</evidence>
<reference evidence="3" key="1">
    <citation type="submission" date="2021-10" db="EMBL/GenBank/DDBJ databases">
        <authorList>
            <person name="Hussein R."/>
            <person name="Harrison J."/>
            <person name="Studholme D.J."/>
            <person name="Vicente J."/>
            <person name="Grant M."/>
        </authorList>
    </citation>
    <scope>NUCLEOTIDE SEQUENCE</scope>
    <source>
        <strain evidence="3">NCPPB 2970</strain>
    </source>
</reference>
<dbReference type="Proteomes" id="UP001297361">
    <property type="component" value="Unassembled WGS sequence"/>
</dbReference>
<dbReference type="RefSeq" id="WP_228425067.1">
    <property type="nucleotide sequence ID" value="NZ_JAJFNJ020000003.1"/>
</dbReference>
<dbReference type="Gene3D" id="3.10.450.160">
    <property type="entry name" value="inner membrane protein cigr"/>
    <property type="match status" value="1"/>
</dbReference>
<reference evidence="3" key="2">
    <citation type="submission" date="2024-01" db="EMBL/GenBank/DDBJ databases">
        <title>Long-read genome sequencing of X. campestris pv. papavericola.</title>
        <authorList>
            <person name="Hussain R.M.F."/>
            <person name="Greer S."/>
            <person name="Harrison J."/>
            <person name="Grant M."/>
            <person name="Vicente J."/>
            <person name="Studholme D.J."/>
        </authorList>
    </citation>
    <scope>NUCLEOTIDE SEQUENCE</scope>
    <source>
        <strain evidence="3">NCPPB 2970</strain>
    </source>
</reference>
<protein>
    <submittedName>
        <fullName evidence="3">RcnB family protein</fullName>
    </submittedName>
</protein>